<dbReference type="SFLD" id="SFLDF00027">
    <property type="entry name" value="p-type_atpase"/>
    <property type="match status" value="1"/>
</dbReference>
<evidence type="ECO:0000256" key="6">
    <source>
        <dbReference type="ARBA" id="ARBA00022692"/>
    </source>
</evidence>
<dbReference type="PROSITE" id="PS50846">
    <property type="entry name" value="HMA_2"/>
    <property type="match status" value="1"/>
</dbReference>
<evidence type="ECO:0000256" key="2">
    <source>
        <dbReference type="ARBA" id="ARBA00006024"/>
    </source>
</evidence>
<evidence type="ECO:0000256" key="12">
    <source>
        <dbReference type="ARBA" id="ARBA00022967"/>
    </source>
</evidence>
<keyword evidence="14 17" id="KW-0472">Membrane</keyword>
<dbReference type="CDD" id="cd07548">
    <property type="entry name" value="P-type_ATPase-Cd_Zn_Co_like"/>
    <property type="match status" value="1"/>
</dbReference>
<dbReference type="SFLD" id="SFLDG00002">
    <property type="entry name" value="C1.7:_P-type_atpase_like"/>
    <property type="match status" value="1"/>
</dbReference>
<protein>
    <submittedName>
        <fullName evidence="19">Cadmium-translocating P-type ATPase</fullName>
    </submittedName>
</protein>
<dbReference type="SUPFAM" id="SSF55008">
    <property type="entry name" value="HMA, heavy metal-associated domain"/>
    <property type="match status" value="1"/>
</dbReference>
<dbReference type="AlphaFoldDB" id="A0A3S9SWD5"/>
<evidence type="ECO:0000256" key="15">
    <source>
        <dbReference type="ARBA" id="ARBA00047308"/>
    </source>
</evidence>
<feature type="transmembrane region" description="Helical" evidence="17">
    <location>
        <begin position="128"/>
        <end position="144"/>
    </location>
</feature>
<dbReference type="InterPro" id="IPR023298">
    <property type="entry name" value="ATPase_P-typ_TM_dom_sf"/>
</dbReference>
<keyword evidence="13 17" id="KW-1133">Transmembrane helix</keyword>
<dbReference type="InterPro" id="IPR044492">
    <property type="entry name" value="P_typ_ATPase_HD_dom"/>
</dbReference>
<dbReference type="CDD" id="cd00371">
    <property type="entry name" value="HMA"/>
    <property type="match status" value="1"/>
</dbReference>
<keyword evidence="8 17" id="KW-0547">Nucleotide-binding</keyword>
<keyword evidence="11" id="KW-0460">Magnesium</keyword>
<dbReference type="Gene3D" id="3.40.50.1000">
    <property type="entry name" value="HAD superfamily/HAD-like"/>
    <property type="match status" value="1"/>
</dbReference>
<keyword evidence="5" id="KW-0597">Phosphoprotein</keyword>
<dbReference type="InterPro" id="IPR027256">
    <property type="entry name" value="P-typ_ATPase_IB"/>
</dbReference>
<dbReference type="Pfam" id="PF00702">
    <property type="entry name" value="Hydrolase"/>
    <property type="match status" value="1"/>
</dbReference>
<evidence type="ECO:0000256" key="9">
    <source>
        <dbReference type="ARBA" id="ARBA00022833"/>
    </source>
</evidence>
<evidence type="ECO:0000256" key="10">
    <source>
        <dbReference type="ARBA" id="ARBA00022840"/>
    </source>
</evidence>
<dbReference type="GO" id="GO:0005886">
    <property type="term" value="C:plasma membrane"/>
    <property type="evidence" value="ECO:0007669"/>
    <property type="project" value="UniProtKB-SubCell"/>
</dbReference>
<reference evidence="19 20" key="1">
    <citation type="submission" date="2016-07" db="EMBL/GenBank/DDBJ databases">
        <title>Genome and transcriptome analysis of iron-reducing fermentative bacteria Anoxybacter fermentans.</title>
        <authorList>
            <person name="Zeng X."/>
            <person name="Shao Z."/>
        </authorList>
    </citation>
    <scope>NUCLEOTIDE SEQUENCE [LARGE SCALE GENOMIC DNA]</scope>
    <source>
        <strain evidence="19 20">DY22613</strain>
    </source>
</reference>
<dbReference type="NCBIfam" id="TIGR01525">
    <property type="entry name" value="ATPase-IB_hvy"/>
    <property type="match status" value="1"/>
</dbReference>
<dbReference type="PROSITE" id="PS00154">
    <property type="entry name" value="ATPASE_E1_E2"/>
    <property type="match status" value="1"/>
</dbReference>
<feature type="transmembrane region" description="Helical" evidence="17">
    <location>
        <begin position="659"/>
        <end position="680"/>
    </location>
</feature>
<dbReference type="FunFam" id="2.70.150.10:FF:000002">
    <property type="entry name" value="Copper-transporting ATPase 1, putative"/>
    <property type="match status" value="1"/>
</dbReference>
<evidence type="ECO:0000313" key="19">
    <source>
        <dbReference type="EMBL" id="AZR72633.1"/>
    </source>
</evidence>
<comment type="catalytic activity">
    <reaction evidence="15">
        <text>Zn(2+)(in) + ATP + H2O = Zn(2+)(out) + ADP + phosphate + H(+)</text>
        <dbReference type="Rhea" id="RHEA:20621"/>
        <dbReference type="ChEBI" id="CHEBI:15377"/>
        <dbReference type="ChEBI" id="CHEBI:15378"/>
        <dbReference type="ChEBI" id="CHEBI:29105"/>
        <dbReference type="ChEBI" id="CHEBI:30616"/>
        <dbReference type="ChEBI" id="CHEBI:43474"/>
        <dbReference type="ChEBI" id="CHEBI:456216"/>
        <dbReference type="EC" id="7.2.2.12"/>
    </reaction>
</comment>
<dbReference type="InterPro" id="IPR008250">
    <property type="entry name" value="ATPase_P-typ_transduc_dom_A_sf"/>
</dbReference>
<dbReference type="Gene3D" id="3.40.1110.10">
    <property type="entry name" value="Calcium-transporting ATPase, cytoplasmic domain N"/>
    <property type="match status" value="1"/>
</dbReference>
<dbReference type="SUPFAM" id="SSF81665">
    <property type="entry name" value="Calcium ATPase, transmembrane domain M"/>
    <property type="match status" value="1"/>
</dbReference>
<dbReference type="GO" id="GO:0016463">
    <property type="term" value="F:P-type zinc transporter activity"/>
    <property type="evidence" value="ECO:0007669"/>
    <property type="project" value="UniProtKB-EC"/>
</dbReference>
<dbReference type="InterPro" id="IPR036163">
    <property type="entry name" value="HMA_dom_sf"/>
</dbReference>
<dbReference type="Gene3D" id="2.70.150.10">
    <property type="entry name" value="Calcium-transporting ATPase, cytoplasmic transduction domain A"/>
    <property type="match status" value="1"/>
</dbReference>
<feature type="transmembrane region" description="Helical" evidence="17">
    <location>
        <begin position="328"/>
        <end position="348"/>
    </location>
</feature>
<dbReference type="EMBL" id="CP016379">
    <property type="protein sequence ID" value="AZR72633.1"/>
    <property type="molecule type" value="Genomic_DNA"/>
</dbReference>
<keyword evidence="3 17" id="KW-1003">Cell membrane</keyword>
<evidence type="ECO:0000256" key="1">
    <source>
        <dbReference type="ARBA" id="ARBA00004651"/>
    </source>
</evidence>
<evidence type="ECO:0000256" key="17">
    <source>
        <dbReference type="RuleBase" id="RU362081"/>
    </source>
</evidence>
<evidence type="ECO:0000313" key="20">
    <source>
        <dbReference type="Proteomes" id="UP000267250"/>
    </source>
</evidence>
<keyword evidence="7 17" id="KW-0479">Metal-binding</keyword>
<name>A0A3S9SWD5_9FIRM</name>
<evidence type="ECO:0000256" key="14">
    <source>
        <dbReference type="ARBA" id="ARBA00023136"/>
    </source>
</evidence>
<dbReference type="NCBIfam" id="TIGR01494">
    <property type="entry name" value="ATPase_P-type"/>
    <property type="match status" value="1"/>
</dbReference>
<dbReference type="SUPFAM" id="SSF56784">
    <property type="entry name" value="HAD-like"/>
    <property type="match status" value="1"/>
</dbReference>
<dbReference type="SFLD" id="SFLDS00003">
    <property type="entry name" value="Haloacid_Dehalogenase"/>
    <property type="match status" value="1"/>
</dbReference>
<gene>
    <name evidence="19" type="ORF">BBF96_04055</name>
</gene>
<dbReference type="InterPro" id="IPR023214">
    <property type="entry name" value="HAD_sf"/>
</dbReference>
<dbReference type="InterPro" id="IPR006121">
    <property type="entry name" value="HMA_dom"/>
</dbReference>
<keyword evidence="12" id="KW-1278">Translocase</keyword>
<evidence type="ECO:0000256" key="4">
    <source>
        <dbReference type="ARBA" id="ARBA00022539"/>
    </source>
</evidence>
<accession>A0A3S9SWD5</accession>
<dbReference type="PANTHER" id="PTHR48085:SF5">
    <property type="entry name" value="CADMIUM_ZINC-TRANSPORTING ATPASE HMA4-RELATED"/>
    <property type="match status" value="1"/>
</dbReference>
<proteinExistence type="inferred from homology"/>
<dbReference type="InterPro" id="IPR059000">
    <property type="entry name" value="ATPase_P-type_domA"/>
</dbReference>
<evidence type="ECO:0000256" key="5">
    <source>
        <dbReference type="ARBA" id="ARBA00022553"/>
    </source>
</evidence>
<evidence type="ECO:0000256" key="8">
    <source>
        <dbReference type="ARBA" id="ARBA00022741"/>
    </source>
</evidence>
<dbReference type="InterPro" id="IPR051014">
    <property type="entry name" value="Cation_Transport_ATPase_IB"/>
</dbReference>
<dbReference type="FunFam" id="3.40.1110.10:FF:000066">
    <property type="entry name" value="Cadmium-translocating P-type ATPase"/>
    <property type="match status" value="1"/>
</dbReference>
<feature type="transmembrane region" description="Helical" evidence="17">
    <location>
        <begin position="360"/>
        <end position="381"/>
    </location>
</feature>
<dbReference type="GO" id="GO:0046872">
    <property type="term" value="F:metal ion binding"/>
    <property type="evidence" value="ECO:0007669"/>
    <property type="project" value="UniProtKB-KW"/>
</dbReference>
<comment type="catalytic activity">
    <reaction evidence="16">
        <text>Cd(2+)(in) + ATP + H2O = Cd(2+)(out) + ADP + phosphate + H(+)</text>
        <dbReference type="Rhea" id="RHEA:12132"/>
        <dbReference type="ChEBI" id="CHEBI:15377"/>
        <dbReference type="ChEBI" id="CHEBI:15378"/>
        <dbReference type="ChEBI" id="CHEBI:30616"/>
        <dbReference type="ChEBI" id="CHEBI:43474"/>
        <dbReference type="ChEBI" id="CHEBI:48775"/>
        <dbReference type="ChEBI" id="CHEBI:456216"/>
        <dbReference type="EC" id="7.2.2.21"/>
    </reaction>
</comment>
<dbReference type="Pfam" id="PF00122">
    <property type="entry name" value="E1-E2_ATPase"/>
    <property type="match status" value="1"/>
</dbReference>
<evidence type="ECO:0000259" key="18">
    <source>
        <dbReference type="PROSITE" id="PS50846"/>
    </source>
</evidence>
<comment type="subcellular location">
    <subcellularLocation>
        <location evidence="1">Cell membrane</location>
        <topology evidence="1">Multi-pass membrane protein</topology>
    </subcellularLocation>
</comment>
<feature type="domain" description="HMA" evidence="18">
    <location>
        <begin position="13"/>
        <end position="77"/>
    </location>
</feature>
<dbReference type="InterPro" id="IPR036412">
    <property type="entry name" value="HAD-like_sf"/>
</dbReference>
<dbReference type="GO" id="GO:0005524">
    <property type="term" value="F:ATP binding"/>
    <property type="evidence" value="ECO:0007669"/>
    <property type="project" value="UniProtKB-UniRule"/>
</dbReference>
<dbReference type="GO" id="GO:0008551">
    <property type="term" value="F:P-type cadmium transporter activity"/>
    <property type="evidence" value="ECO:0007669"/>
    <property type="project" value="UniProtKB-EC"/>
</dbReference>
<evidence type="ECO:0000256" key="16">
    <source>
        <dbReference type="ARBA" id="ARBA00049338"/>
    </source>
</evidence>
<dbReference type="PRINTS" id="PR00119">
    <property type="entry name" value="CATATPASE"/>
</dbReference>
<feature type="transmembrane region" description="Helical" evidence="17">
    <location>
        <begin position="686"/>
        <end position="705"/>
    </location>
</feature>
<keyword evidence="9" id="KW-0862">Zinc</keyword>
<evidence type="ECO:0000256" key="11">
    <source>
        <dbReference type="ARBA" id="ARBA00022842"/>
    </source>
</evidence>
<sequence length="711" mass="79050">MNFPEIATKREVVQKIVYLKGLNCANCAAKIEKKVRDLEEVDDVIINIAEQKMYLRIFKTGVSKIMDQVRDIVTSLEPHIKVYENNDQREEDNDEDEMNFRYKIIQIGIGASFFVMALFLKLPIYIELSLFLISYLIIGGEVIFRAGQNIFKGQIFDENFLISIATIGAFIIREYPEAVAVMLFYQIGELFQDISVNRSRRSIRALLDIRPEYANIERNGELVKVKPEQIKIGDVIVVKPGERVPLDGIVIEGQSMVDTSALTGESVPRSVEVDDELLAGYINISGLLTLKVTRTFAESTVTKILDMVQNASSRKAPTEKFITKFARYYTPVVVFAALIIAVIPPLFIPGASFFDWLYRGLVFLVISCPCALVISIPLGYFGGIGSASRQGILIKGSNYLEALNQVKTIVFDKTGTLTQGVFKVSQIVPEENISEKDLLYYAALAETHSNHPIAKSILEYYGEPMHIEKSGEYKEIPGHGIEAIIDGKHILAGNEKLMQKHGINYNPQITEGTVVYVAVDGKYLGHIIIADKIKKDAKEAIYSLRRLGVRELIMLTGDRQEIGEKVAKELKLDRVYAELLPDEKVEKIEEMVQRRDFSGKLAFVGDGINDAPVLARADVGVAMGGLGSDAAIEAADVVLMTDEPSKLVKAIQIARKTRAIVWQNIIFALGVKGFVLFLGAMGHATMWEAVFADVGVALIAVFNALRIIRVD</sequence>
<dbReference type="NCBIfam" id="TIGR01512">
    <property type="entry name" value="ATPase-IB2_Cd"/>
    <property type="match status" value="1"/>
</dbReference>
<dbReference type="InterPro" id="IPR001757">
    <property type="entry name" value="P_typ_ATPase"/>
</dbReference>
<dbReference type="Proteomes" id="UP000267250">
    <property type="component" value="Chromosome"/>
</dbReference>
<dbReference type="InterPro" id="IPR023299">
    <property type="entry name" value="ATPase_P-typ_cyto_dom_N"/>
</dbReference>
<keyword evidence="6 17" id="KW-0812">Transmembrane</keyword>
<comment type="similarity">
    <text evidence="2 17">Belongs to the cation transport ATPase (P-type) (TC 3.A.3) family. Type IB subfamily.</text>
</comment>
<keyword evidence="20" id="KW-1185">Reference proteome</keyword>
<dbReference type="PRINTS" id="PR00941">
    <property type="entry name" value="CDATPASE"/>
</dbReference>
<keyword evidence="4" id="KW-0104">Cadmium</keyword>
<evidence type="ECO:0000256" key="3">
    <source>
        <dbReference type="ARBA" id="ARBA00022475"/>
    </source>
</evidence>
<dbReference type="PANTHER" id="PTHR48085">
    <property type="entry name" value="CADMIUM/ZINC-TRANSPORTING ATPASE HMA2-RELATED"/>
    <property type="match status" value="1"/>
</dbReference>
<evidence type="ECO:0000256" key="7">
    <source>
        <dbReference type="ARBA" id="ARBA00022723"/>
    </source>
</evidence>
<dbReference type="GO" id="GO:0016887">
    <property type="term" value="F:ATP hydrolysis activity"/>
    <property type="evidence" value="ECO:0007669"/>
    <property type="project" value="InterPro"/>
</dbReference>
<dbReference type="KEGG" id="aft:BBF96_04055"/>
<dbReference type="SUPFAM" id="SSF81653">
    <property type="entry name" value="Calcium ATPase, transduction domain A"/>
    <property type="match status" value="1"/>
</dbReference>
<organism evidence="19 20">
    <name type="scientific">Anoxybacter fermentans</name>
    <dbReference type="NCBI Taxonomy" id="1323375"/>
    <lineage>
        <taxon>Bacteria</taxon>
        <taxon>Bacillati</taxon>
        <taxon>Bacillota</taxon>
        <taxon>Clostridia</taxon>
        <taxon>Halanaerobiales</taxon>
        <taxon>Anoxybacter</taxon>
    </lineage>
</organism>
<dbReference type="RefSeq" id="WP_205665708.1">
    <property type="nucleotide sequence ID" value="NZ_CP016379.1"/>
</dbReference>
<dbReference type="Gene3D" id="3.30.70.100">
    <property type="match status" value="1"/>
</dbReference>
<keyword evidence="10 17" id="KW-0067">ATP-binding</keyword>
<evidence type="ECO:0000256" key="13">
    <source>
        <dbReference type="ARBA" id="ARBA00022989"/>
    </source>
</evidence>
<dbReference type="InterPro" id="IPR018303">
    <property type="entry name" value="ATPase_P-typ_P_site"/>
</dbReference>